<dbReference type="InterPro" id="IPR036513">
    <property type="entry name" value="STAS_dom_sf"/>
</dbReference>
<accession>A0ABS3UWB1</accession>
<comment type="caution">
    <text evidence="3">The sequence shown here is derived from an EMBL/GenBank/DDBJ whole genome shotgun (WGS) entry which is preliminary data.</text>
</comment>
<gene>
    <name evidence="3" type="ORF">J5X75_35650</name>
</gene>
<evidence type="ECO:0000313" key="4">
    <source>
        <dbReference type="Proteomes" id="UP000679690"/>
    </source>
</evidence>
<dbReference type="PANTHER" id="PTHR35526">
    <property type="entry name" value="ANTI-SIGMA-F FACTOR RSBW-RELATED"/>
    <property type="match status" value="1"/>
</dbReference>
<dbReference type="Gene3D" id="3.30.565.10">
    <property type="entry name" value="Histidine kinase-like ATPase, C-terminal domain"/>
    <property type="match status" value="1"/>
</dbReference>
<dbReference type="PANTHER" id="PTHR35526:SF3">
    <property type="entry name" value="ANTI-SIGMA-F FACTOR RSBW"/>
    <property type="match status" value="1"/>
</dbReference>
<name>A0ABS3UWB1_9ACTN</name>
<feature type="domain" description="STAS" evidence="2">
    <location>
        <begin position="14"/>
        <end position="91"/>
    </location>
</feature>
<proteinExistence type="predicted"/>
<dbReference type="InterPro" id="IPR002645">
    <property type="entry name" value="STAS_dom"/>
</dbReference>
<organism evidence="3 4">
    <name type="scientific">Actinoplanes flavus</name>
    <dbReference type="NCBI Taxonomy" id="2820290"/>
    <lineage>
        <taxon>Bacteria</taxon>
        <taxon>Bacillati</taxon>
        <taxon>Actinomycetota</taxon>
        <taxon>Actinomycetes</taxon>
        <taxon>Micromonosporales</taxon>
        <taxon>Micromonosporaceae</taxon>
        <taxon>Actinoplanes</taxon>
    </lineage>
</organism>
<keyword evidence="1" id="KW-0723">Serine/threonine-protein kinase</keyword>
<reference evidence="3 4" key="1">
    <citation type="submission" date="2021-03" db="EMBL/GenBank/DDBJ databases">
        <title>Actinoplanes flavus sp. nov., a novel actinomycete isolated from Coconut Palm rhizosphere soil.</title>
        <authorList>
            <person name="Luo X."/>
        </authorList>
    </citation>
    <scope>NUCLEOTIDE SEQUENCE [LARGE SCALE GENOMIC DNA]</scope>
    <source>
        <strain evidence="3 4">NEAU-H7</strain>
    </source>
</reference>
<dbReference type="Pfam" id="PF13581">
    <property type="entry name" value="HATPase_c_2"/>
    <property type="match status" value="1"/>
</dbReference>
<dbReference type="PROSITE" id="PS50801">
    <property type="entry name" value="STAS"/>
    <property type="match status" value="1"/>
</dbReference>
<dbReference type="SUPFAM" id="SSF52091">
    <property type="entry name" value="SpoIIaa-like"/>
    <property type="match status" value="1"/>
</dbReference>
<dbReference type="CDD" id="cd16936">
    <property type="entry name" value="HATPase_RsbW-like"/>
    <property type="match status" value="1"/>
</dbReference>
<evidence type="ECO:0000256" key="1">
    <source>
        <dbReference type="ARBA" id="ARBA00022527"/>
    </source>
</evidence>
<dbReference type="Proteomes" id="UP000679690">
    <property type="component" value="Unassembled WGS sequence"/>
</dbReference>
<keyword evidence="4" id="KW-1185">Reference proteome</keyword>
<dbReference type="CDD" id="cd07043">
    <property type="entry name" value="STAS_anti-anti-sigma_factors"/>
    <property type="match status" value="1"/>
</dbReference>
<keyword evidence="3" id="KW-0067">ATP-binding</keyword>
<dbReference type="InterPro" id="IPR050267">
    <property type="entry name" value="Anti-sigma-factor_SerPK"/>
</dbReference>
<keyword evidence="3" id="KW-0547">Nucleotide-binding</keyword>
<dbReference type="RefSeq" id="WP_208472055.1">
    <property type="nucleotide sequence ID" value="NZ_JAGFNS010000032.1"/>
</dbReference>
<sequence length="241" mass="26401">MTIRCETRDDGANLVIAVIGELRLTDTVPLRERLLKCLAEQPGALLVDLTGLHVEQAPSLAVFTAVLRQAARWPGTPVLLYGPPAQTRRLLLAGAFRRLPLYDDRAGAIAHLHDERRSRPSVIDQLLPVSGSARHARDVATEACLRWDLPHLVAPASLIATELVANVIDHVHTMMTLHLTLRPRYLHVAVRDGSPVPPDPPGKIRPETAGGRGLLLVGELAHSWGWLPSKDGKVVWASLRR</sequence>
<evidence type="ECO:0000313" key="3">
    <source>
        <dbReference type="EMBL" id="MBO3742856.1"/>
    </source>
</evidence>
<dbReference type="InterPro" id="IPR003594">
    <property type="entry name" value="HATPase_dom"/>
</dbReference>
<evidence type="ECO:0000259" key="2">
    <source>
        <dbReference type="PROSITE" id="PS50801"/>
    </source>
</evidence>
<keyword evidence="1" id="KW-0418">Kinase</keyword>
<protein>
    <submittedName>
        <fullName evidence="3">ATP-binding protein</fullName>
    </submittedName>
</protein>
<dbReference type="InterPro" id="IPR036890">
    <property type="entry name" value="HATPase_C_sf"/>
</dbReference>
<dbReference type="EMBL" id="JAGFNS010000032">
    <property type="protein sequence ID" value="MBO3742856.1"/>
    <property type="molecule type" value="Genomic_DNA"/>
</dbReference>
<dbReference type="GO" id="GO:0005524">
    <property type="term" value="F:ATP binding"/>
    <property type="evidence" value="ECO:0007669"/>
    <property type="project" value="UniProtKB-KW"/>
</dbReference>
<keyword evidence="1" id="KW-0808">Transferase</keyword>
<dbReference type="Gene3D" id="3.30.750.24">
    <property type="entry name" value="STAS domain"/>
    <property type="match status" value="1"/>
</dbReference>